<evidence type="ECO:0000256" key="2">
    <source>
        <dbReference type="ARBA" id="ARBA00023157"/>
    </source>
</evidence>
<evidence type="ECO:0000256" key="1">
    <source>
        <dbReference type="ARBA" id="ARBA00022729"/>
    </source>
</evidence>
<dbReference type="SUPFAM" id="SSF101148">
    <property type="entry name" value="Plant invertase/pectin methylesterase inhibitor"/>
    <property type="match status" value="1"/>
</dbReference>
<evidence type="ECO:0000259" key="5">
    <source>
        <dbReference type="SMART" id="SM00856"/>
    </source>
</evidence>
<dbReference type="SMART" id="SM00856">
    <property type="entry name" value="PMEI"/>
    <property type="match status" value="1"/>
</dbReference>
<dbReference type="Gene3D" id="1.20.140.40">
    <property type="entry name" value="Invertase/pectin methylesterase inhibitor family protein"/>
    <property type="match status" value="1"/>
</dbReference>
<reference evidence="6" key="1">
    <citation type="submission" date="2023-10" db="EMBL/GenBank/DDBJ databases">
        <title>Chromosome-level genome of the transformable northern wattle, Acacia crassicarpa.</title>
        <authorList>
            <person name="Massaro I."/>
            <person name="Sinha N.R."/>
            <person name="Poethig S."/>
            <person name="Leichty A.R."/>
        </authorList>
    </citation>
    <scope>NUCLEOTIDE SEQUENCE</scope>
    <source>
        <strain evidence="6">Acra3RX</strain>
        <tissue evidence="6">Leaf</tissue>
    </source>
</reference>
<evidence type="ECO:0000313" key="7">
    <source>
        <dbReference type="Proteomes" id="UP001293593"/>
    </source>
</evidence>
<protein>
    <recommendedName>
        <fullName evidence="5">Pectinesterase inhibitor domain-containing protein</fullName>
    </recommendedName>
</protein>
<dbReference type="AlphaFoldDB" id="A0AAE1JHC7"/>
<dbReference type="InterPro" id="IPR034088">
    <property type="entry name" value="Pla_a_1-like"/>
</dbReference>
<keyword evidence="2" id="KW-1015">Disulfide bond</keyword>
<evidence type="ECO:0000256" key="4">
    <source>
        <dbReference type="SAM" id="SignalP"/>
    </source>
</evidence>
<dbReference type="Proteomes" id="UP001293593">
    <property type="component" value="Unassembled WGS sequence"/>
</dbReference>
<dbReference type="PANTHER" id="PTHR35357:SF17">
    <property type="entry name" value="PECTINESTERASE INHIBITOR 12"/>
    <property type="match status" value="1"/>
</dbReference>
<keyword evidence="7" id="KW-1185">Reference proteome</keyword>
<keyword evidence="1 4" id="KW-0732">Signal</keyword>
<name>A0AAE1JHC7_9FABA</name>
<dbReference type="FunFam" id="1.20.140.40:FF:000002">
    <property type="entry name" value="Putative invertase inhibitor"/>
    <property type="match status" value="1"/>
</dbReference>
<dbReference type="PANTHER" id="PTHR35357">
    <property type="entry name" value="OS02G0537100 PROTEIN"/>
    <property type="match status" value="1"/>
</dbReference>
<comment type="similarity">
    <text evidence="3">Belongs to the PMEI family.</text>
</comment>
<dbReference type="Pfam" id="PF04043">
    <property type="entry name" value="PMEI"/>
    <property type="match status" value="1"/>
</dbReference>
<feature type="domain" description="Pectinesterase inhibitor" evidence="5">
    <location>
        <begin position="26"/>
        <end position="187"/>
    </location>
</feature>
<gene>
    <name evidence="6" type="ORF">QN277_024740</name>
</gene>
<dbReference type="CDD" id="cd15795">
    <property type="entry name" value="PMEI-Pla_a_1_like"/>
    <property type="match status" value="1"/>
</dbReference>
<accession>A0AAE1JHC7</accession>
<sequence>MSSTIPYFFPILFFIILFLSFNPTTSNNHLIQEICKKTSETDPNVSLNFCISSLESDPSSHSIRLSLTKLGLISMNLTKNKVTETRVYIEHLLKKKTKQGSSSSIDRYIKDCLKDCLELYSDAIATTEDAIGDYKRKRYLVSNIKVSSVLDAASTCEDGFKEKRGVVSPLNKGNNETFQLSAIALSIIDMVRE</sequence>
<feature type="signal peptide" evidence="4">
    <location>
        <begin position="1"/>
        <end position="26"/>
    </location>
</feature>
<dbReference type="NCBIfam" id="TIGR01614">
    <property type="entry name" value="PME_inhib"/>
    <property type="match status" value="1"/>
</dbReference>
<dbReference type="InterPro" id="IPR035513">
    <property type="entry name" value="Invertase/methylesterase_inhib"/>
</dbReference>
<organism evidence="6 7">
    <name type="scientific">Acacia crassicarpa</name>
    <name type="common">northern wattle</name>
    <dbReference type="NCBI Taxonomy" id="499986"/>
    <lineage>
        <taxon>Eukaryota</taxon>
        <taxon>Viridiplantae</taxon>
        <taxon>Streptophyta</taxon>
        <taxon>Embryophyta</taxon>
        <taxon>Tracheophyta</taxon>
        <taxon>Spermatophyta</taxon>
        <taxon>Magnoliopsida</taxon>
        <taxon>eudicotyledons</taxon>
        <taxon>Gunneridae</taxon>
        <taxon>Pentapetalae</taxon>
        <taxon>rosids</taxon>
        <taxon>fabids</taxon>
        <taxon>Fabales</taxon>
        <taxon>Fabaceae</taxon>
        <taxon>Caesalpinioideae</taxon>
        <taxon>mimosoid clade</taxon>
        <taxon>Acacieae</taxon>
        <taxon>Acacia</taxon>
    </lineage>
</organism>
<comment type="caution">
    <text evidence="6">The sequence shown here is derived from an EMBL/GenBank/DDBJ whole genome shotgun (WGS) entry which is preliminary data.</text>
</comment>
<dbReference type="GO" id="GO:0004857">
    <property type="term" value="F:enzyme inhibitor activity"/>
    <property type="evidence" value="ECO:0007669"/>
    <property type="project" value="InterPro"/>
</dbReference>
<evidence type="ECO:0000313" key="6">
    <source>
        <dbReference type="EMBL" id="KAK4268034.1"/>
    </source>
</evidence>
<feature type="chain" id="PRO_5042243811" description="Pectinesterase inhibitor domain-containing protein" evidence="4">
    <location>
        <begin position="27"/>
        <end position="193"/>
    </location>
</feature>
<dbReference type="InterPro" id="IPR006501">
    <property type="entry name" value="Pectinesterase_inhib_dom"/>
</dbReference>
<evidence type="ECO:0000256" key="3">
    <source>
        <dbReference type="ARBA" id="ARBA00038471"/>
    </source>
</evidence>
<dbReference type="GO" id="GO:0005576">
    <property type="term" value="C:extracellular region"/>
    <property type="evidence" value="ECO:0007669"/>
    <property type="project" value="UniProtKB-ARBA"/>
</dbReference>
<proteinExistence type="inferred from homology"/>
<dbReference type="EMBL" id="JAWXYG010000007">
    <property type="protein sequence ID" value="KAK4268034.1"/>
    <property type="molecule type" value="Genomic_DNA"/>
</dbReference>